<comment type="subcellular location">
    <subcellularLocation>
        <location evidence="1">Cell membrane</location>
        <topology evidence="1">Multi-pass membrane protein</topology>
    </subcellularLocation>
</comment>
<feature type="transmembrane region" description="Helical" evidence="7">
    <location>
        <begin position="139"/>
        <end position="159"/>
    </location>
</feature>
<keyword evidence="3" id="KW-1003">Cell membrane</keyword>
<dbReference type="InterPro" id="IPR011657">
    <property type="entry name" value="CNT_C_dom"/>
</dbReference>
<feature type="transmembrane region" description="Helical" evidence="7">
    <location>
        <begin position="377"/>
        <end position="398"/>
    </location>
</feature>
<feature type="transmembrane region" description="Helical" evidence="7">
    <location>
        <begin position="276"/>
        <end position="299"/>
    </location>
</feature>
<evidence type="ECO:0000313" key="11">
    <source>
        <dbReference type="Proteomes" id="UP000216001"/>
    </source>
</evidence>
<evidence type="ECO:0000259" key="9">
    <source>
        <dbReference type="Pfam" id="PF07662"/>
    </source>
</evidence>
<dbReference type="AlphaFoldDB" id="A0A264VSL2"/>
<evidence type="ECO:0000256" key="5">
    <source>
        <dbReference type="ARBA" id="ARBA00022989"/>
    </source>
</evidence>
<feature type="transmembrane region" description="Helical" evidence="7">
    <location>
        <begin position="38"/>
        <end position="57"/>
    </location>
</feature>
<accession>A0A264VSL2</accession>
<evidence type="ECO:0000256" key="4">
    <source>
        <dbReference type="ARBA" id="ARBA00022692"/>
    </source>
</evidence>
<dbReference type="Proteomes" id="UP000216001">
    <property type="component" value="Unassembled WGS sequence"/>
</dbReference>
<dbReference type="Pfam" id="PF07662">
    <property type="entry name" value="Nucleos_tra2_C"/>
    <property type="match status" value="1"/>
</dbReference>
<comment type="caution">
    <text evidence="10">The sequence shown here is derived from an EMBL/GenBank/DDBJ whole genome shotgun (WGS) entry which is preliminary data.</text>
</comment>
<keyword evidence="6 7" id="KW-0472">Membrane</keyword>
<sequence length="399" mass="43515">MVIFMKYLIFFFSLIFVFLIAYLLSFSKKNIKHKLPSILTLLTLEIIVASTMLNTTIGLTTLDGIASGIHYIINYANKGIDFVFGDISSKTSMVFVVVALLPLIFICSIIGIFKYIGALDLIINTIGFLINKISKVGKLESFAAISAVIVGMMPAYVSIKDYIPRLSKAQMYTIAACTISTVDIALLGAYTQMVEPRYVFIGVSLNFFSTFIIVSIINPSEPTNITTCPLGANKGERGSFFEVLTDHMQDAFKLILAIVPIIIGFVALISMLNDVFLNILGISFQGILGYIFSPLAFILGSSWDESVTFGTIIATKILSNEFVAMIDYMKLTSITPRTDAIMSVFLISFANFGSIGMIIGCVTSISREHGKMIASNSFRLIVGSTLVSCLSATIVGIFV</sequence>
<comment type="similarity">
    <text evidence="2">Belongs to the concentrative nucleoside transporter (CNT) (TC 2.A.41) family.</text>
</comment>
<feature type="transmembrane region" description="Helical" evidence="7">
    <location>
        <begin position="6"/>
        <end position="26"/>
    </location>
</feature>
<keyword evidence="5 7" id="KW-1133">Transmembrane helix</keyword>
<dbReference type="GO" id="GO:0005886">
    <property type="term" value="C:plasma membrane"/>
    <property type="evidence" value="ECO:0007669"/>
    <property type="project" value="UniProtKB-SubCell"/>
</dbReference>
<proteinExistence type="inferred from homology"/>
<organism evidence="10 11">
    <name type="scientific">Providencia rettgeri</name>
    <dbReference type="NCBI Taxonomy" id="587"/>
    <lineage>
        <taxon>Bacteria</taxon>
        <taxon>Pseudomonadati</taxon>
        <taxon>Pseudomonadota</taxon>
        <taxon>Gammaproteobacteria</taxon>
        <taxon>Enterobacterales</taxon>
        <taxon>Morganellaceae</taxon>
        <taxon>Providencia</taxon>
    </lineage>
</organism>
<dbReference type="EMBL" id="NOWC01000013">
    <property type="protein sequence ID" value="OZS74350.1"/>
    <property type="molecule type" value="Genomic_DNA"/>
</dbReference>
<evidence type="ECO:0000256" key="3">
    <source>
        <dbReference type="ARBA" id="ARBA00022475"/>
    </source>
</evidence>
<evidence type="ECO:0000256" key="1">
    <source>
        <dbReference type="ARBA" id="ARBA00004651"/>
    </source>
</evidence>
<protein>
    <submittedName>
        <fullName evidence="10">Nucleoside permease NupC</fullName>
    </submittedName>
</protein>
<name>A0A264VSL2_PRORE</name>
<feature type="transmembrane region" description="Helical" evidence="7">
    <location>
        <begin position="198"/>
        <end position="217"/>
    </location>
</feature>
<evidence type="ECO:0000313" key="10">
    <source>
        <dbReference type="EMBL" id="OZS74350.1"/>
    </source>
</evidence>
<feature type="transmembrane region" description="Helical" evidence="7">
    <location>
        <begin position="171"/>
        <end position="191"/>
    </location>
</feature>
<dbReference type="InterPro" id="IPR008276">
    <property type="entry name" value="C_nuclsd_transpt"/>
</dbReference>
<feature type="domain" description="Concentrative nucleoside transporter C-terminal" evidence="9">
    <location>
        <begin position="202"/>
        <end position="396"/>
    </location>
</feature>
<feature type="transmembrane region" description="Helical" evidence="7">
    <location>
        <begin position="340"/>
        <end position="365"/>
    </location>
</feature>
<keyword evidence="4 7" id="KW-0812">Transmembrane</keyword>
<feature type="transmembrane region" description="Helical" evidence="7">
    <location>
        <begin position="93"/>
        <end position="118"/>
    </location>
</feature>
<reference evidence="10 11" key="1">
    <citation type="submission" date="2017-07" db="EMBL/GenBank/DDBJ databases">
        <title>blaIMP-27 on transferable plasmids in Proteus mirabilis and Providencia rettgeri.</title>
        <authorList>
            <person name="Potter R."/>
        </authorList>
    </citation>
    <scope>NUCLEOTIDE SEQUENCE [LARGE SCALE GENOMIC DNA]</scope>
    <source>
        <strain evidence="10 11">PR1</strain>
    </source>
</reference>
<evidence type="ECO:0000256" key="7">
    <source>
        <dbReference type="SAM" id="Phobius"/>
    </source>
</evidence>
<dbReference type="GO" id="GO:0015293">
    <property type="term" value="F:symporter activity"/>
    <property type="evidence" value="ECO:0007669"/>
    <property type="project" value="TreeGrafter"/>
</dbReference>
<dbReference type="GO" id="GO:0005337">
    <property type="term" value="F:nucleoside transmembrane transporter activity"/>
    <property type="evidence" value="ECO:0007669"/>
    <property type="project" value="InterPro"/>
</dbReference>
<evidence type="ECO:0000256" key="6">
    <source>
        <dbReference type="ARBA" id="ARBA00023136"/>
    </source>
</evidence>
<dbReference type="Pfam" id="PF01773">
    <property type="entry name" value="Nucleos_tra2_N"/>
    <property type="match status" value="1"/>
</dbReference>
<feature type="transmembrane region" description="Helical" evidence="7">
    <location>
        <begin position="251"/>
        <end position="269"/>
    </location>
</feature>
<evidence type="ECO:0000259" key="8">
    <source>
        <dbReference type="Pfam" id="PF01773"/>
    </source>
</evidence>
<feature type="domain" description="Concentrative nucleoside transporter N-terminal" evidence="8">
    <location>
        <begin position="13"/>
        <end position="86"/>
    </location>
</feature>
<dbReference type="InterPro" id="IPR002668">
    <property type="entry name" value="CNT_N_dom"/>
</dbReference>
<dbReference type="PANTHER" id="PTHR10590:SF23">
    <property type="entry name" value="NUPC_NUPG FAMILY NUCLEOSIDE CNT TRANSPORTER"/>
    <property type="match status" value="1"/>
</dbReference>
<evidence type="ECO:0000256" key="2">
    <source>
        <dbReference type="ARBA" id="ARBA00009033"/>
    </source>
</evidence>
<dbReference type="PANTHER" id="PTHR10590">
    <property type="entry name" value="SODIUM/NUCLEOSIDE COTRANSPORTER"/>
    <property type="match status" value="1"/>
</dbReference>
<gene>
    <name evidence="10" type="ORF">CHI95_12455</name>
</gene>